<feature type="repeat" description="WD" evidence="3">
    <location>
        <begin position="377"/>
        <end position="418"/>
    </location>
</feature>
<dbReference type="Pfam" id="PF00400">
    <property type="entry name" value="WD40"/>
    <property type="match status" value="6"/>
</dbReference>
<dbReference type="SMART" id="SM00320">
    <property type="entry name" value="WD40"/>
    <property type="match status" value="7"/>
</dbReference>
<dbReference type="GO" id="GO:0017070">
    <property type="term" value="F:U6 snRNA binding"/>
    <property type="evidence" value="ECO:0007669"/>
    <property type="project" value="TreeGrafter"/>
</dbReference>
<evidence type="ECO:0000256" key="3">
    <source>
        <dbReference type="PROSITE-ProRule" id="PRU00221"/>
    </source>
</evidence>
<proteinExistence type="predicted"/>
<dbReference type="CDD" id="cd00200">
    <property type="entry name" value="WD40"/>
    <property type="match status" value="1"/>
</dbReference>
<dbReference type="InterPro" id="IPR019775">
    <property type="entry name" value="WD40_repeat_CS"/>
</dbReference>
<feature type="repeat" description="WD" evidence="3">
    <location>
        <begin position="291"/>
        <end position="332"/>
    </location>
</feature>
<dbReference type="PANTHER" id="PTHR19846">
    <property type="entry name" value="WD40 REPEAT PROTEIN"/>
    <property type="match status" value="1"/>
</dbReference>
<dbReference type="InterPro" id="IPR036285">
    <property type="entry name" value="PRP4-like_sf"/>
</dbReference>
<dbReference type="Gene3D" id="2.130.10.10">
    <property type="entry name" value="YVTN repeat-like/Quinoprotein amine dehydrogenase"/>
    <property type="match status" value="2"/>
</dbReference>
<dbReference type="Proteomes" id="UP000195557">
    <property type="component" value="Unassembled WGS sequence"/>
</dbReference>
<feature type="domain" description="Pre-mRNA processing factor 4 (PRP4)-like" evidence="5">
    <location>
        <begin position="28"/>
        <end position="78"/>
    </location>
</feature>
<feature type="repeat" description="WD" evidence="3">
    <location>
        <begin position="334"/>
        <end position="368"/>
    </location>
</feature>
<dbReference type="Gene3D" id="4.10.280.110">
    <property type="entry name" value="Pre-mRNA processing factor 4 domain"/>
    <property type="match status" value="1"/>
</dbReference>
<protein>
    <submittedName>
        <fullName evidence="6">Putative small nuclear ribonucleo protein Prp4p</fullName>
    </submittedName>
</protein>
<dbReference type="SUPFAM" id="SSF158230">
    <property type="entry name" value="PRP4-like"/>
    <property type="match status" value="1"/>
</dbReference>
<dbReference type="PANTHER" id="PTHR19846:SF0">
    <property type="entry name" value="PRE-MRNA PROCESSING FACTOR 4"/>
    <property type="match status" value="1"/>
</dbReference>
<gene>
    <name evidence="6" type="ORF">BE221DRAFT_11509</name>
</gene>
<dbReference type="InterPro" id="IPR036322">
    <property type="entry name" value="WD40_repeat_dom_sf"/>
</dbReference>
<evidence type="ECO:0000256" key="1">
    <source>
        <dbReference type="ARBA" id="ARBA00022574"/>
    </source>
</evidence>
<dbReference type="PROSITE" id="PS50294">
    <property type="entry name" value="WD_REPEATS_REGION"/>
    <property type="match status" value="3"/>
</dbReference>
<dbReference type="InterPro" id="IPR015943">
    <property type="entry name" value="WD40/YVTN_repeat-like_dom_sf"/>
</dbReference>
<sequence>MARAVARRREIVEKFESRRKLRATTVPTNDAATRAELRRRGEPVTLFGEREGDRRERLRGILAALDAADGGELERGGADAEDDAMDADGAPERGRQRETFFTEGVKGLLECRVAMAEFSLPRAAKRVREERVRNADARGLAKTLDAIVASTSGFAAQCSEIGDDTRPISCARAFDDGRRAVTGSWSGEARVWKIDAPTGRMTSELVIRCTDHRITGVDAVANVIATAHADGTAAIWNANDGSRARELKGRHAARCGNIAFHPSGARYVATAGFDATWRLWNVETGDELLCQEGHAKEVYDVAFHPDGGLAASVGLDAVGRVWDLRIGRAIGNPLRGHVKQILSCDFHPNGTHIVTGSGDNTAKAWDLRRANECVYTMANHENLISQVRYAPNGAFLLSASYDGTVNAYDARDFSLNKKIVVCTGSGATKITCCDVAADDALIIGCFDRTVKLYTK</sequence>
<dbReference type="InterPro" id="IPR001680">
    <property type="entry name" value="WD40_rpt"/>
</dbReference>
<dbReference type="SUPFAM" id="SSF50978">
    <property type="entry name" value="WD40 repeat-like"/>
    <property type="match status" value="1"/>
</dbReference>
<keyword evidence="1 3" id="KW-0853">WD repeat</keyword>
<dbReference type="InterPro" id="IPR014906">
    <property type="entry name" value="PRP4-like"/>
</dbReference>
<evidence type="ECO:0000256" key="2">
    <source>
        <dbReference type="ARBA" id="ARBA00022737"/>
    </source>
</evidence>
<dbReference type="GO" id="GO:0030621">
    <property type="term" value="F:U4 snRNA binding"/>
    <property type="evidence" value="ECO:0007669"/>
    <property type="project" value="TreeGrafter"/>
</dbReference>
<dbReference type="eggNOG" id="KOG0272">
    <property type="taxonomic scope" value="Eukaryota"/>
</dbReference>
<name>A0A1Y5I8B5_OSTTA</name>
<accession>A0A1Y5I8B5</accession>
<dbReference type="AlphaFoldDB" id="A0A1Y5I8B5"/>
<evidence type="ECO:0000313" key="6">
    <source>
        <dbReference type="EMBL" id="OUS45808.1"/>
    </source>
</evidence>
<feature type="repeat" description="WD" evidence="3">
    <location>
        <begin position="248"/>
        <end position="290"/>
    </location>
</feature>
<reference evidence="6" key="1">
    <citation type="submission" date="2017-04" db="EMBL/GenBank/DDBJ databases">
        <title>Population genomics of picophytoplankton unveils novel chromosome hypervariability.</title>
        <authorList>
            <consortium name="DOE Joint Genome Institute"/>
            <person name="Blanc-Mathieu R."/>
            <person name="Krasovec M."/>
            <person name="Hebrard M."/>
            <person name="Yau S."/>
            <person name="Desgranges E."/>
            <person name="Martin J."/>
            <person name="Schackwitz W."/>
            <person name="Kuo A."/>
            <person name="Salin G."/>
            <person name="Donnadieu C."/>
            <person name="Desdevises Y."/>
            <person name="Sanchez-Ferandin S."/>
            <person name="Moreau H."/>
            <person name="Rivals E."/>
            <person name="Grigoriev I.V."/>
            <person name="Grimsley N."/>
            <person name="Eyre-Walker A."/>
            <person name="Piganeau G."/>
        </authorList>
    </citation>
    <scope>NUCLEOTIDE SEQUENCE [LARGE SCALE GENOMIC DNA]</scope>
    <source>
        <strain evidence="6">RCC 1115</strain>
    </source>
</reference>
<feature type="region of interest" description="Disordered" evidence="4">
    <location>
        <begin position="72"/>
        <end position="94"/>
    </location>
</feature>
<dbReference type="GO" id="GO:0000398">
    <property type="term" value="P:mRNA splicing, via spliceosome"/>
    <property type="evidence" value="ECO:0007669"/>
    <property type="project" value="TreeGrafter"/>
</dbReference>
<evidence type="ECO:0000256" key="4">
    <source>
        <dbReference type="SAM" id="MobiDB-lite"/>
    </source>
</evidence>
<dbReference type="EMBL" id="KZ155785">
    <property type="protein sequence ID" value="OUS45808.1"/>
    <property type="molecule type" value="Genomic_DNA"/>
</dbReference>
<organism evidence="6">
    <name type="scientific">Ostreococcus tauri</name>
    <name type="common">Marine green alga</name>
    <dbReference type="NCBI Taxonomy" id="70448"/>
    <lineage>
        <taxon>Eukaryota</taxon>
        <taxon>Viridiplantae</taxon>
        <taxon>Chlorophyta</taxon>
        <taxon>Mamiellophyceae</taxon>
        <taxon>Mamiellales</taxon>
        <taxon>Bathycoccaceae</taxon>
        <taxon>Ostreococcus</taxon>
    </lineage>
</organism>
<dbReference type="PROSITE" id="PS00678">
    <property type="entry name" value="WD_REPEATS_1"/>
    <property type="match status" value="2"/>
</dbReference>
<dbReference type="PROSITE" id="PS50082">
    <property type="entry name" value="WD_REPEATS_2"/>
    <property type="match status" value="4"/>
</dbReference>
<evidence type="ECO:0000259" key="5">
    <source>
        <dbReference type="SMART" id="SM00500"/>
    </source>
</evidence>
<dbReference type="GO" id="GO:0046540">
    <property type="term" value="C:U4/U6 x U5 tri-snRNP complex"/>
    <property type="evidence" value="ECO:0007669"/>
    <property type="project" value="TreeGrafter"/>
</dbReference>
<dbReference type="SMART" id="SM00500">
    <property type="entry name" value="SFM"/>
    <property type="match status" value="1"/>
</dbReference>
<dbReference type="Pfam" id="PF08799">
    <property type="entry name" value="PRP4"/>
    <property type="match status" value="1"/>
</dbReference>
<keyword evidence="2" id="KW-0677">Repeat</keyword>